<evidence type="ECO:0000313" key="3">
    <source>
        <dbReference type="Proteomes" id="UP000198500"/>
    </source>
</evidence>
<dbReference type="EMBL" id="FNNI01000003">
    <property type="protein sequence ID" value="SDW99498.1"/>
    <property type="molecule type" value="Genomic_DNA"/>
</dbReference>
<dbReference type="STRING" id="574349.SAMN05443545_103357"/>
<organism evidence="2 3">
    <name type="scientific">Aidingimonas halophila</name>
    <dbReference type="NCBI Taxonomy" id="574349"/>
    <lineage>
        <taxon>Bacteria</taxon>
        <taxon>Pseudomonadati</taxon>
        <taxon>Pseudomonadota</taxon>
        <taxon>Gammaproteobacteria</taxon>
        <taxon>Oceanospirillales</taxon>
        <taxon>Halomonadaceae</taxon>
        <taxon>Aidingimonas</taxon>
    </lineage>
</organism>
<name>A0A1H2Y3U9_9GAMM</name>
<dbReference type="AlphaFoldDB" id="A0A1H2Y3U9"/>
<keyword evidence="1" id="KW-0812">Transmembrane</keyword>
<keyword evidence="1" id="KW-1133">Transmembrane helix</keyword>
<reference evidence="2 3" key="1">
    <citation type="submission" date="2016-10" db="EMBL/GenBank/DDBJ databases">
        <authorList>
            <person name="de Groot N.N."/>
        </authorList>
    </citation>
    <scope>NUCLEOTIDE SEQUENCE [LARGE SCALE GENOMIC DNA]</scope>
    <source>
        <strain evidence="2 3">DSM 19219</strain>
    </source>
</reference>
<keyword evidence="1" id="KW-0472">Membrane</keyword>
<dbReference type="RefSeq" id="WP_229806500.1">
    <property type="nucleotide sequence ID" value="NZ_BMXH01000009.1"/>
</dbReference>
<feature type="transmembrane region" description="Helical" evidence="1">
    <location>
        <begin position="20"/>
        <end position="37"/>
    </location>
</feature>
<sequence>MSHSLRTTDDDAPRSPLLNWLIVVTLVTVVVAAWYLVDYYMRGSSEHMTWYPPKTPCNLHQGACRAALGLHAEMTFRIDETIEISSPMPMTVELEGVEASAVTVEFVGRDMAVGVHRVELEEHGDGVFRGEGRLHAGTEHVVPWRAQVIVETDDGQKGSWFDFDITRKT</sequence>
<evidence type="ECO:0000256" key="1">
    <source>
        <dbReference type="SAM" id="Phobius"/>
    </source>
</evidence>
<gene>
    <name evidence="2" type="ORF">SAMN05443545_103357</name>
</gene>
<dbReference type="Proteomes" id="UP000198500">
    <property type="component" value="Unassembled WGS sequence"/>
</dbReference>
<accession>A0A1H2Y3U9</accession>
<keyword evidence="3" id="KW-1185">Reference proteome</keyword>
<evidence type="ECO:0000313" key="2">
    <source>
        <dbReference type="EMBL" id="SDW99498.1"/>
    </source>
</evidence>
<protein>
    <submittedName>
        <fullName evidence="2">Uncharacterized protein</fullName>
    </submittedName>
</protein>
<proteinExistence type="predicted"/>